<comment type="caution">
    <text evidence="1">The sequence shown here is derived from an EMBL/GenBank/DDBJ whole genome shotgun (WGS) entry which is preliminary data.</text>
</comment>
<reference evidence="1 2" key="1">
    <citation type="journal article" date="2024" name="Commun. Biol.">
        <title>Comparative genomic analysis of thermophilic fungi reveals convergent evolutionary adaptations and gene losses.</title>
        <authorList>
            <person name="Steindorff A.S."/>
            <person name="Aguilar-Pontes M.V."/>
            <person name="Robinson A.J."/>
            <person name="Andreopoulos B."/>
            <person name="LaButti K."/>
            <person name="Kuo A."/>
            <person name="Mondo S."/>
            <person name="Riley R."/>
            <person name="Otillar R."/>
            <person name="Haridas S."/>
            <person name="Lipzen A."/>
            <person name="Grimwood J."/>
            <person name="Schmutz J."/>
            <person name="Clum A."/>
            <person name="Reid I.D."/>
            <person name="Moisan M.C."/>
            <person name="Butler G."/>
            <person name="Nguyen T.T.M."/>
            <person name="Dewar K."/>
            <person name="Conant G."/>
            <person name="Drula E."/>
            <person name="Henrissat B."/>
            <person name="Hansel C."/>
            <person name="Singer S."/>
            <person name="Hutchinson M.I."/>
            <person name="de Vries R.P."/>
            <person name="Natvig D.O."/>
            <person name="Powell A.J."/>
            <person name="Tsang A."/>
            <person name="Grigoriev I.V."/>
        </authorList>
    </citation>
    <scope>NUCLEOTIDE SEQUENCE [LARGE SCALE GENOMIC DNA]</scope>
    <source>
        <strain evidence="1 2">CBS 494.80</strain>
    </source>
</reference>
<evidence type="ECO:0000313" key="2">
    <source>
        <dbReference type="Proteomes" id="UP001595075"/>
    </source>
</evidence>
<keyword evidence="2" id="KW-1185">Reference proteome</keyword>
<name>A0ABR4D165_9HELO</name>
<protein>
    <submittedName>
        <fullName evidence="1">Uncharacterized protein</fullName>
    </submittedName>
</protein>
<dbReference type="EMBL" id="JAZHXI010000001">
    <property type="protein sequence ID" value="KAL2075903.1"/>
    <property type="molecule type" value="Genomic_DNA"/>
</dbReference>
<gene>
    <name evidence="1" type="ORF">VTL71DRAFT_846</name>
</gene>
<organism evidence="1 2">
    <name type="scientific">Oculimacula yallundae</name>
    <dbReference type="NCBI Taxonomy" id="86028"/>
    <lineage>
        <taxon>Eukaryota</taxon>
        <taxon>Fungi</taxon>
        <taxon>Dikarya</taxon>
        <taxon>Ascomycota</taxon>
        <taxon>Pezizomycotina</taxon>
        <taxon>Leotiomycetes</taxon>
        <taxon>Helotiales</taxon>
        <taxon>Ploettnerulaceae</taxon>
        <taxon>Oculimacula</taxon>
    </lineage>
</organism>
<evidence type="ECO:0000313" key="1">
    <source>
        <dbReference type="EMBL" id="KAL2075903.1"/>
    </source>
</evidence>
<dbReference type="Proteomes" id="UP001595075">
    <property type="component" value="Unassembled WGS sequence"/>
</dbReference>
<proteinExistence type="predicted"/>
<accession>A0ABR4D165</accession>
<sequence>MASTHRPSLYNNLVLDTFPREILTSHLAGYGLSTYGSLPDLRGRLQQKYLGWEDPSPDDVKVVRNFFKREMTKEKLLRELTSRGWNDPASKELDADGLRRFLTILEMTNRACVIRYDGEGESEKPTAGAFMSGGLQGDDQPMHVTVKDHISEIDDLVTPKTEGRFLDTCSDWNSHLSSSCGTSRERWRMDPQARKEVEDLEFEVIGIEKELVKVKQELERIKNP</sequence>